<evidence type="ECO:0000313" key="5">
    <source>
        <dbReference type="Proteomes" id="UP000546464"/>
    </source>
</evidence>
<dbReference type="GO" id="GO:0016757">
    <property type="term" value="F:glycosyltransferase activity"/>
    <property type="evidence" value="ECO:0007669"/>
    <property type="project" value="UniProtKB-KW"/>
</dbReference>
<dbReference type="RefSeq" id="WP_185676086.1">
    <property type="nucleotide sequence ID" value="NZ_JACHVB010000035.1"/>
</dbReference>
<protein>
    <submittedName>
        <fullName evidence="4">Glycosyltransferase</fullName>
    </submittedName>
</protein>
<dbReference type="PANTHER" id="PTHR12526:SF510">
    <property type="entry name" value="D-INOSITOL 3-PHOSPHATE GLYCOSYLTRANSFERASE"/>
    <property type="match status" value="1"/>
</dbReference>
<keyword evidence="3" id="KW-0472">Membrane</keyword>
<dbReference type="Proteomes" id="UP000546464">
    <property type="component" value="Unassembled WGS sequence"/>
</dbReference>
<keyword evidence="3" id="KW-0812">Transmembrane</keyword>
<evidence type="ECO:0000256" key="3">
    <source>
        <dbReference type="SAM" id="Phobius"/>
    </source>
</evidence>
<name>A0A842HF21_9BACT</name>
<comment type="caution">
    <text evidence="4">The sequence shown here is derived from an EMBL/GenBank/DDBJ whole genome shotgun (WGS) entry which is preliminary data.</text>
</comment>
<organism evidence="4 5">
    <name type="scientific">Ruficoccus amylovorans</name>
    <dbReference type="NCBI Taxonomy" id="1804625"/>
    <lineage>
        <taxon>Bacteria</taxon>
        <taxon>Pseudomonadati</taxon>
        <taxon>Verrucomicrobiota</taxon>
        <taxon>Opitutia</taxon>
        <taxon>Puniceicoccales</taxon>
        <taxon>Cerasicoccaceae</taxon>
        <taxon>Ruficoccus</taxon>
    </lineage>
</organism>
<proteinExistence type="predicted"/>
<gene>
    <name evidence="4" type="ORF">H5P28_12720</name>
</gene>
<keyword evidence="3" id="KW-1133">Transmembrane helix</keyword>
<dbReference type="EMBL" id="JACHVB010000035">
    <property type="protein sequence ID" value="MBC2595123.1"/>
    <property type="molecule type" value="Genomic_DNA"/>
</dbReference>
<feature type="transmembrane region" description="Helical" evidence="3">
    <location>
        <begin position="92"/>
        <end position="112"/>
    </location>
</feature>
<keyword evidence="5" id="KW-1185">Reference proteome</keyword>
<dbReference type="AlphaFoldDB" id="A0A842HF21"/>
<keyword evidence="2 4" id="KW-0808">Transferase</keyword>
<evidence type="ECO:0000256" key="2">
    <source>
        <dbReference type="ARBA" id="ARBA00022679"/>
    </source>
</evidence>
<dbReference type="PANTHER" id="PTHR12526">
    <property type="entry name" value="GLYCOSYLTRANSFERASE"/>
    <property type="match status" value="1"/>
</dbReference>
<dbReference type="SUPFAM" id="SSF53756">
    <property type="entry name" value="UDP-Glycosyltransferase/glycogen phosphorylase"/>
    <property type="match status" value="1"/>
</dbReference>
<keyword evidence="1" id="KW-0328">Glycosyltransferase</keyword>
<sequence>MPRPRILIIGPSHPFRGGIAAYSTLLYDTLRKRTAVDFFGYRRQFWKWLYPGRSQLEPGRVNMARKGIEYCLDTYNPFSWLRAGRRARDYDAVVLPWWVVFWVPFYALFLWASRGGAVRVLLCHNVQDHETGLLTRLGARFIFNRADAFVVQSEAEAARLRAVLSHPHPVAVHGHPSYAFYNSGEWTREAAREHLGLDRRDRVALFFGYVRGYKGVDVLLRAMGRLKSDNVPLRLLVVGEIWKDDPVYRQLADELGLGDRVEFVDRYVGIEEIEPYFKAADVSVLPYRSATGSGVLQLAFGMGTPVVASDLPAFSEAMTDGREGLLVPPGDEVALAAALRRVFGDNLLPAMRVELAALPPDASWEALADKLEALIAEARATR</sequence>
<dbReference type="Gene3D" id="3.40.50.2000">
    <property type="entry name" value="Glycogen Phosphorylase B"/>
    <property type="match status" value="2"/>
</dbReference>
<accession>A0A842HF21</accession>
<evidence type="ECO:0000313" key="4">
    <source>
        <dbReference type="EMBL" id="MBC2595123.1"/>
    </source>
</evidence>
<dbReference type="Pfam" id="PF13692">
    <property type="entry name" value="Glyco_trans_1_4"/>
    <property type="match status" value="1"/>
</dbReference>
<evidence type="ECO:0000256" key="1">
    <source>
        <dbReference type="ARBA" id="ARBA00022676"/>
    </source>
</evidence>
<reference evidence="4 5" key="1">
    <citation type="submission" date="2020-07" db="EMBL/GenBank/DDBJ databases">
        <authorList>
            <person name="Feng X."/>
        </authorList>
    </citation>
    <scope>NUCLEOTIDE SEQUENCE [LARGE SCALE GENOMIC DNA]</scope>
    <source>
        <strain evidence="4 5">JCM31066</strain>
    </source>
</reference>